<evidence type="ECO:0000313" key="1">
    <source>
        <dbReference type="EMBL" id="KAJ6984611.1"/>
    </source>
</evidence>
<comment type="caution">
    <text evidence="1">The sequence shown here is derived from an EMBL/GenBank/DDBJ whole genome shotgun (WGS) entry which is preliminary data.</text>
</comment>
<name>A0AAD6MFK4_9ROSI</name>
<keyword evidence="2" id="KW-1185">Reference proteome</keyword>
<gene>
    <name evidence="1" type="ORF">NC653_022793</name>
</gene>
<accession>A0AAD6MFK4</accession>
<protein>
    <submittedName>
        <fullName evidence="1">Uncharacterized protein</fullName>
    </submittedName>
</protein>
<evidence type="ECO:0000313" key="2">
    <source>
        <dbReference type="Proteomes" id="UP001164929"/>
    </source>
</evidence>
<reference evidence="1" key="1">
    <citation type="journal article" date="2023" name="Mol. Ecol. Resour.">
        <title>Chromosome-level genome assembly of a triploid poplar Populus alba 'Berolinensis'.</title>
        <authorList>
            <person name="Chen S."/>
            <person name="Yu Y."/>
            <person name="Wang X."/>
            <person name="Wang S."/>
            <person name="Zhang T."/>
            <person name="Zhou Y."/>
            <person name="He R."/>
            <person name="Meng N."/>
            <person name="Wang Y."/>
            <person name="Liu W."/>
            <person name="Liu Z."/>
            <person name="Liu J."/>
            <person name="Guo Q."/>
            <person name="Huang H."/>
            <person name="Sederoff R.R."/>
            <person name="Wang G."/>
            <person name="Qu G."/>
            <person name="Chen S."/>
        </authorList>
    </citation>
    <scope>NUCLEOTIDE SEQUENCE</scope>
    <source>
        <strain evidence="1">SC-2020</strain>
    </source>
</reference>
<proteinExistence type="predicted"/>
<dbReference type="AlphaFoldDB" id="A0AAD6MFK4"/>
<sequence>MKRFKTLNYLFHLLGPTKLSISFNTHTNIVFAAMVNEQKRLGIIYKLSEKLSSLPPGGFKARKIYPHLKIAGLQQGEFRLTHHHVELACLEQRQAGPN</sequence>
<dbReference type="EMBL" id="JAQIZT010000009">
    <property type="protein sequence ID" value="KAJ6984611.1"/>
    <property type="molecule type" value="Genomic_DNA"/>
</dbReference>
<organism evidence="1 2">
    <name type="scientific">Populus alba x Populus x berolinensis</name>
    <dbReference type="NCBI Taxonomy" id="444605"/>
    <lineage>
        <taxon>Eukaryota</taxon>
        <taxon>Viridiplantae</taxon>
        <taxon>Streptophyta</taxon>
        <taxon>Embryophyta</taxon>
        <taxon>Tracheophyta</taxon>
        <taxon>Spermatophyta</taxon>
        <taxon>Magnoliopsida</taxon>
        <taxon>eudicotyledons</taxon>
        <taxon>Gunneridae</taxon>
        <taxon>Pentapetalae</taxon>
        <taxon>rosids</taxon>
        <taxon>fabids</taxon>
        <taxon>Malpighiales</taxon>
        <taxon>Salicaceae</taxon>
        <taxon>Saliceae</taxon>
        <taxon>Populus</taxon>
    </lineage>
</organism>
<dbReference type="Proteomes" id="UP001164929">
    <property type="component" value="Chromosome 9"/>
</dbReference>